<dbReference type="Gene3D" id="3.40.718.10">
    <property type="entry name" value="Isopropylmalate Dehydrogenase"/>
    <property type="match status" value="1"/>
</dbReference>
<dbReference type="STRING" id="398199.SAMN05421804_10851"/>
<dbReference type="Pfam" id="PF01515">
    <property type="entry name" value="PTA_PTB"/>
    <property type="match status" value="2"/>
</dbReference>
<evidence type="ECO:0000313" key="5">
    <source>
        <dbReference type="EMBL" id="SFN95310.1"/>
    </source>
</evidence>
<dbReference type="InterPro" id="IPR002505">
    <property type="entry name" value="PTA_PTB"/>
</dbReference>
<dbReference type="Proteomes" id="UP000181899">
    <property type="component" value="Unassembled WGS sequence"/>
</dbReference>
<evidence type="ECO:0000256" key="3">
    <source>
        <dbReference type="ARBA" id="ARBA00023315"/>
    </source>
</evidence>
<keyword evidence="2 5" id="KW-0808">Transferase</keyword>
<dbReference type="eggNOG" id="COG0280">
    <property type="taxonomic scope" value="Bacteria"/>
</dbReference>
<dbReference type="InterPro" id="IPR014079">
    <property type="entry name" value="Phosphate_butyryltransferase"/>
</dbReference>
<dbReference type="InterPro" id="IPR050500">
    <property type="entry name" value="Phos_Acetyltrans/Butyryltrans"/>
</dbReference>
<proteinExistence type="inferred from homology"/>
<dbReference type="GO" id="GO:0050182">
    <property type="term" value="F:phosphate butyryltransferase activity"/>
    <property type="evidence" value="ECO:0007669"/>
    <property type="project" value="InterPro"/>
</dbReference>
<dbReference type="PANTHER" id="PTHR43356">
    <property type="entry name" value="PHOSPHATE ACETYLTRANSFERASE"/>
    <property type="match status" value="1"/>
</dbReference>
<keyword evidence="6" id="KW-1185">Reference proteome</keyword>
<gene>
    <name evidence="5" type="ORF">SAMN04488695_10891</name>
</gene>
<dbReference type="NCBIfam" id="TIGR02706">
    <property type="entry name" value="P_butyryltrans"/>
    <property type="match status" value="1"/>
</dbReference>
<comment type="similarity">
    <text evidence="1">Belongs to the phosphate acetyltransferase and butyryltransferase family.</text>
</comment>
<accession>A0A1I5D7Y9</accession>
<dbReference type="NCBIfam" id="NF004472">
    <property type="entry name" value="PRK05805.1"/>
    <property type="match status" value="1"/>
</dbReference>
<dbReference type="PANTHER" id="PTHR43356:SF2">
    <property type="entry name" value="PHOSPHATE ACETYLTRANSFERASE"/>
    <property type="match status" value="1"/>
</dbReference>
<keyword evidence="3" id="KW-0012">Acyltransferase</keyword>
<organism evidence="5 6">
    <name type="scientific">Proteiniclasticum ruminis</name>
    <dbReference type="NCBI Taxonomy" id="398199"/>
    <lineage>
        <taxon>Bacteria</taxon>
        <taxon>Bacillati</taxon>
        <taxon>Bacillota</taxon>
        <taxon>Clostridia</taxon>
        <taxon>Eubacteriales</taxon>
        <taxon>Clostridiaceae</taxon>
        <taxon>Proteiniclasticum</taxon>
    </lineage>
</organism>
<dbReference type="SUPFAM" id="SSF53659">
    <property type="entry name" value="Isocitrate/Isopropylmalate dehydrogenase-like"/>
    <property type="match status" value="1"/>
</dbReference>
<dbReference type="NCBIfam" id="NF006045">
    <property type="entry name" value="PRK08190.1"/>
    <property type="match status" value="1"/>
</dbReference>
<sequence length="297" mass="31389">MKSFSEIYEKIKGSDRQRVIAVAAAEDEPVLQAVTKAKELGLCNAVLVGDEEKILSLLSELSLENTFKIIGEKNPAKAARIAANLVREGECDILMKGLVDTKSLLRAVLDKETGLATGNLISHIAAFEVPGYDRMLFVTDAAMNTYPGLKEKVGILTNAVSFVKSLGVETPKVAGICAVEVVNEAMQATVDAAMLSKMNDRGQIKGCIMDGPLALDNALSVEAAEHKGIKSPVAGHADILLMPNIESGNVLYKALTYTTESKSGGVLLGAKAPVVVTSRADSFESKVNSIAMAVLNA</sequence>
<protein>
    <submittedName>
        <fullName evidence="5">Phosphate butyryltransferase</fullName>
    </submittedName>
</protein>
<evidence type="ECO:0000259" key="4">
    <source>
        <dbReference type="Pfam" id="PF01515"/>
    </source>
</evidence>
<dbReference type="RefSeq" id="WP_074912461.1">
    <property type="nucleotide sequence ID" value="NZ_FOVK01000008.1"/>
</dbReference>
<reference evidence="5 6" key="1">
    <citation type="submission" date="2016-10" db="EMBL/GenBank/DDBJ databases">
        <authorList>
            <person name="de Groot N.N."/>
        </authorList>
    </citation>
    <scope>NUCLEOTIDE SEQUENCE [LARGE SCALE GENOMIC DNA]</scope>
    <source>
        <strain evidence="5 6">ML2</strain>
    </source>
</reference>
<evidence type="ECO:0000256" key="2">
    <source>
        <dbReference type="ARBA" id="ARBA00022679"/>
    </source>
</evidence>
<evidence type="ECO:0000313" key="6">
    <source>
        <dbReference type="Proteomes" id="UP000181899"/>
    </source>
</evidence>
<dbReference type="AlphaFoldDB" id="A0A1I5D7Y9"/>
<evidence type="ECO:0000256" key="1">
    <source>
        <dbReference type="ARBA" id="ARBA00005656"/>
    </source>
</evidence>
<dbReference type="GO" id="GO:0019605">
    <property type="term" value="P:butyrate metabolic process"/>
    <property type="evidence" value="ECO:0007669"/>
    <property type="project" value="InterPro"/>
</dbReference>
<dbReference type="OrthoDB" id="9774179at2"/>
<dbReference type="EMBL" id="FOVK01000008">
    <property type="protein sequence ID" value="SFN95310.1"/>
    <property type="molecule type" value="Genomic_DNA"/>
</dbReference>
<dbReference type="InterPro" id="IPR012147">
    <property type="entry name" value="P_Ac_Bu_trans"/>
</dbReference>
<feature type="domain" description="Phosphate acetyl/butaryl transferase" evidence="4">
    <location>
        <begin position="72"/>
        <end position="294"/>
    </location>
</feature>
<feature type="domain" description="Phosphate acetyl/butaryl transferase" evidence="4">
    <location>
        <begin position="6"/>
        <end position="64"/>
    </location>
</feature>
<name>A0A1I5D7Y9_9CLOT</name>
<dbReference type="PIRSF" id="PIRSF000428">
    <property type="entry name" value="P_Ac_trans"/>
    <property type="match status" value="1"/>
</dbReference>